<sequence length="320" mass="37596">MMKKTEIDKLTDEQMLDQLREYYKEYEKLPRILDIKRGKNIAYRFGTWNKALSLALGEDKVTSRDVSDEQILSAIRELNDKLGRLPRLRESKYGSTARRRFGSWNNALERALGDDNVHVHHDYDRKKIVEGYKRLSKELGYAASSNDIVKDKRMPSLIYIRKEFGSIIDLANEAGISKEVVERWRDYKLQNWTPEELISGYKRLEKQLGRIPVSKDITDCKWLPKPHVFVRVFGSLTQMRDDYNLAKPNSGQSPISKKTLVRQVAEFYKEHGRFPLKREFASYSNNSIDVLLARFKTSSVYTVWEEIINDPYFKEIIEKR</sequence>
<dbReference type="Proteomes" id="UP000051813">
    <property type="component" value="Unassembled WGS sequence"/>
</dbReference>
<keyword evidence="2" id="KW-1185">Reference proteome</keyword>
<dbReference type="EMBL" id="AYYK01000004">
    <property type="protein sequence ID" value="KRM79404.1"/>
    <property type="molecule type" value="Genomic_DNA"/>
</dbReference>
<evidence type="ECO:0000313" key="2">
    <source>
        <dbReference type="Proteomes" id="UP000051813"/>
    </source>
</evidence>
<evidence type="ECO:0000313" key="1">
    <source>
        <dbReference type="EMBL" id="KRM79404.1"/>
    </source>
</evidence>
<name>A0A0R2BUG6_9LACO</name>
<dbReference type="Pfam" id="PF18780">
    <property type="entry name" value="HNH_repeat"/>
    <property type="match status" value="2"/>
</dbReference>
<protein>
    <submittedName>
        <fullName evidence="1">Uncharacterized protein</fullName>
    </submittedName>
</protein>
<dbReference type="AlphaFoldDB" id="A0A0R2BUG6"/>
<accession>A0A0R2BUG6</accession>
<dbReference type="InterPro" id="IPR041025">
    <property type="entry name" value="HNH_repeat"/>
</dbReference>
<dbReference type="PATRIC" id="fig|1423738.3.peg.1596"/>
<gene>
    <name evidence="1" type="ORF">FC84_GL001579</name>
</gene>
<organism evidence="1 2">
    <name type="scientific">Lapidilactobacillus dextrinicus DSM 20335</name>
    <dbReference type="NCBI Taxonomy" id="1423738"/>
    <lineage>
        <taxon>Bacteria</taxon>
        <taxon>Bacillati</taxon>
        <taxon>Bacillota</taxon>
        <taxon>Bacilli</taxon>
        <taxon>Lactobacillales</taxon>
        <taxon>Lactobacillaceae</taxon>
        <taxon>Lapidilactobacillus</taxon>
    </lineage>
</organism>
<reference evidence="1 2" key="1">
    <citation type="journal article" date="2015" name="Genome Announc.">
        <title>Expanding the biotechnology potential of lactobacilli through comparative genomics of 213 strains and associated genera.</title>
        <authorList>
            <person name="Sun Z."/>
            <person name="Harris H.M."/>
            <person name="McCann A."/>
            <person name="Guo C."/>
            <person name="Argimon S."/>
            <person name="Zhang W."/>
            <person name="Yang X."/>
            <person name="Jeffery I.B."/>
            <person name="Cooney J.C."/>
            <person name="Kagawa T.F."/>
            <person name="Liu W."/>
            <person name="Song Y."/>
            <person name="Salvetti E."/>
            <person name="Wrobel A."/>
            <person name="Rasinkangas P."/>
            <person name="Parkhill J."/>
            <person name="Rea M.C."/>
            <person name="O'Sullivan O."/>
            <person name="Ritari J."/>
            <person name="Douillard F.P."/>
            <person name="Paul Ross R."/>
            <person name="Yang R."/>
            <person name="Briner A.E."/>
            <person name="Felis G.E."/>
            <person name="de Vos W.M."/>
            <person name="Barrangou R."/>
            <person name="Klaenhammer T.R."/>
            <person name="Caufield P.W."/>
            <person name="Cui Y."/>
            <person name="Zhang H."/>
            <person name="O'Toole P.W."/>
        </authorList>
    </citation>
    <scope>NUCLEOTIDE SEQUENCE [LARGE SCALE GENOMIC DNA]</scope>
    <source>
        <strain evidence="1 2">DSM 20335</strain>
    </source>
</reference>
<dbReference type="STRING" id="1423738.FC84_GL001579"/>
<proteinExistence type="predicted"/>
<comment type="caution">
    <text evidence="1">The sequence shown here is derived from an EMBL/GenBank/DDBJ whole genome shotgun (WGS) entry which is preliminary data.</text>
</comment>